<accession>A0A1I7ZRS0</accession>
<reference evidence="3" key="1">
    <citation type="submission" date="2016-11" db="UniProtKB">
        <authorList>
            <consortium name="WormBaseParasite"/>
        </authorList>
    </citation>
    <scope>IDENTIFICATION</scope>
</reference>
<proteinExistence type="predicted"/>
<dbReference type="WBParaSite" id="L893_g28891.t1">
    <property type="protein sequence ID" value="L893_g28891.t1"/>
    <property type="gene ID" value="L893_g28891"/>
</dbReference>
<dbReference type="Proteomes" id="UP000095287">
    <property type="component" value="Unplaced"/>
</dbReference>
<evidence type="ECO:0000313" key="2">
    <source>
        <dbReference type="Proteomes" id="UP000095287"/>
    </source>
</evidence>
<sequence length="89" mass="10129">MSFFPNLLSPKNPRIPFGYCGTPPSLFTSCLRVPARLTGGLSISVRDQLFIRRVQVYREVHFFQFVTYAALFLLGLGHFFLSLKVAFVL</sequence>
<name>A0A1I7ZRS0_9BILA</name>
<organism evidence="2 3">
    <name type="scientific">Steinernema glaseri</name>
    <dbReference type="NCBI Taxonomy" id="37863"/>
    <lineage>
        <taxon>Eukaryota</taxon>
        <taxon>Metazoa</taxon>
        <taxon>Ecdysozoa</taxon>
        <taxon>Nematoda</taxon>
        <taxon>Chromadorea</taxon>
        <taxon>Rhabditida</taxon>
        <taxon>Tylenchina</taxon>
        <taxon>Panagrolaimomorpha</taxon>
        <taxon>Strongyloidoidea</taxon>
        <taxon>Steinernematidae</taxon>
        <taxon>Steinernema</taxon>
    </lineage>
</organism>
<keyword evidence="1" id="KW-1133">Transmembrane helix</keyword>
<protein>
    <submittedName>
        <fullName evidence="3">Uncharacterized protein</fullName>
    </submittedName>
</protein>
<feature type="transmembrane region" description="Helical" evidence="1">
    <location>
        <begin position="62"/>
        <end position="81"/>
    </location>
</feature>
<evidence type="ECO:0000256" key="1">
    <source>
        <dbReference type="SAM" id="Phobius"/>
    </source>
</evidence>
<keyword evidence="1" id="KW-0472">Membrane</keyword>
<keyword evidence="1" id="KW-0812">Transmembrane</keyword>
<keyword evidence="2" id="KW-1185">Reference proteome</keyword>
<evidence type="ECO:0000313" key="3">
    <source>
        <dbReference type="WBParaSite" id="L893_g28891.t1"/>
    </source>
</evidence>
<dbReference type="AlphaFoldDB" id="A0A1I7ZRS0"/>